<dbReference type="InterPro" id="IPR029526">
    <property type="entry name" value="PGBD"/>
</dbReference>
<evidence type="ECO:0000313" key="3">
    <source>
        <dbReference type="EMBL" id="JAT12924.1"/>
    </source>
</evidence>
<feature type="region of interest" description="Disordered" evidence="1">
    <location>
        <begin position="1"/>
        <end position="64"/>
    </location>
</feature>
<feature type="compositionally biased region" description="Polar residues" evidence="1">
    <location>
        <begin position="10"/>
        <end position="22"/>
    </location>
</feature>
<gene>
    <name evidence="3" type="ORF">g.9556</name>
</gene>
<dbReference type="AlphaFoldDB" id="A0A1B6KNZ3"/>
<accession>A0A1B6KNZ3</accession>
<dbReference type="Pfam" id="PF13843">
    <property type="entry name" value="DDE_Tnp_1_7"/>
    <property type="match status" value="1"/>
</dbReference>
<feature type="domain" description="PiggyBac transposable element-derived protein" evidence="2">
    <location>
        <begin position="73"/>
        <end position="135"/>
    </location>
</feature>
<reference evidence="3" key="1">
    <citation type="submission" date="2015-11" db="EMBL/GenBank/DDBJ databases">
        <title>De novo transcriptome assembly of four potential Pierce s Disease insect vectors from Arizona vineyards.</title>
        <authorList>
            <person name="Tassone E.E."/>
        </authorList>
    </citation>
    <scope>NUCLEOTIDE SEQUENCE</scope>
</reference>
<dbReference type="EMBL" id="GEBQ01027053">
    <property type="protein sequence ID" value="JAT12924.1"/>
    <property type="molecule type" value="Transcribed_RNA"/>
</dbReference>
<sequence length="140" mass="15855">MVSPLVAIPSTGSAISTGSRPTSRTRDNTPEPDIPTTRRERVFRKKVNNFDPLPPAPDHESAQMNALQLPPESYVSKYLPENIFALLTEHTNRRHLEAKGTALGLTVENMRKFFAATVMMSLLRYPRIRMYWEAATKVPF</sequence>
<feature type="non-terminal residue" evidence="3">
    <location>
        <position position="140"/>
    </location>
</feature>
<protein>
    <recommendedName>
        <fullName evidence="2">PiggyBac transposable element-derived protein domain-containing protein</fullName>
    </recommendedName>
</protein>
<evidence type="ECO:0000256" key="1">
    <source>
        <dbReference type="SAM" id="MobiDB-lite"/>
    </source>
</evidence>
<dbReference type="PANTHER" id="PTHR47272">
    <property type="entry name" value="DDE_TNP_1_7 DOMAIN-CONTAINING PROTEIN"/>
    <property type="match status" value="1"/>
</dbReference>
<organism evidence="3">
    <name type="scientific">Graphocephala atropunctata</name>
    <dbReference type="NCBI Taxonomy" id="36148"/>
    <lineage>
        <taxon>Eukaryota</taxon>
        <taxon>Metazoa</taxon>
        <taxon>Ecdysozoa</taxon>
        <taxon>Arthropoda</taxon>
        <taxon>Hexapoda</taxon>
        <taxon>Insecta</taxon>
        <taxon>Pterygota</taxon>
        <taxon>Neoptera</taxon>
        <taxon>Paraneoptera</taxon>
        <taxon>Hemiptera</taxon>
        <taxon>Auchenorrhyncha</taxon>
        <taxon>Membracoidea</taxon>
        <taxon>Cicadellidae</taxon>
        <taxon>Cicadellinae</taxon>
        <taxon>Cicadellini</taxon>
        <taxon>Graphocephala</taxon>
    </lineage>
</organism>
<evidence type="ECO:0000259" key="2">
    <source>
        <dbReference type="Pfam" id="PF13843"/>
    </source>
</evidence>
<name>A0A1B6KNZ3_9HEMI</name>
<proteinExistence type="predicted"/>
<dbReference type="PANTHER" id="PTHR47272:SF1">
    <property type="entry name" value="PIGGYBAC TRANSPOSABLE ELEMENT-DERIVED PROTEIN 3-LIKE"/>
    <property type="match status" value="1"/>
</dbReference>